<evidence type="ECO:0000313" key="1">
    <source>
        <dbReference type="EMBL" id="SUJ11247.1"/>
    </source>
</evidence>
<dbReference type="AlphaFoldDB" id="A0A380C462"/>
<protein>
    <submittedName>
        <fullName evidence="1">Uncharacterized protein</fullName>
    </submittedName>
</protein>
<keyword evidence="2" id="KW-1185">Reference proteome</keyword>
<dbReference type="EMBL" id="UGYZ01000002">
    <property type="protein sequence ID" value="SUJ11247.1"/>
    <property type="molecule type" value="Genomic_DNA"/>
</dbReference>
<name>A0A380C462_SPOPA</name>
<proteinExistence type="predicted"/>
<dbReference type="OrthoDB" id="9965649at2"/>
<evidence type="ECO:0000313" key="2">
    <source>
        <dbReference type="Proteomes" id="UP000254519"/>
    </source>
</evidence>
<accession>A0A380C462</accession>
<sequence>MTKNDKDLLKNELKKHFPDMKQFNEILDQVELNVVDKKSNFEVKEVNIDELEAIKRAALSKDGRFESVESNESKKYIELLNEVKNQLTSLDMKLDIIIQYLEVRGK</sequence>
<dbReference type="RefSeq" id="WP_115361982.1">
    <property type="nucleotide sequence ID" value="NZ_CP038012.1"/>
</dbReference>
<reference evidence="1 2" key="1">
    <citation type="submission" date="2018-06" db="EMBL/GenBank/DDBJ databases">
        <authorList>
            <consortium name="Pathogen Informatics"/>
            <person name="Doyle S."/>
        </authorList>
    </citation>
    <scope>NUCLEOTIDE SEQUENCE [LARGE SCALE GENOMIC DNA]</scope>
    <source>
        <strain evidence="2">ATCC 11859 / DSM 33 / NCIB 8841 / NCTC 4822</strain>
    </source>
</reference>
<dbReference type="Proteomes" id="UP000254519">
    <property type="component" value="Unassembled WGS sequence"/>
</dbReference>
<gene>
    <name evidence="1" type="ORF">NCTC4822_02105</name>
</gene>
<organism evidence="1 2">
    <name type="scientific">Sporosarcina pasteurii</name>
    <name type="common">Bacillus pasteurii</name>
    <dbReference type="NCBI Taxonomy" id="1474"/>
    <lineage>
        <taxon>Bacteria</taxon>
        <taxon>Bacillati</taxon>
        <taxon>Bacillota</taxon>
        <taxon>Bacilli</taxon>
        <taxon>Bacillales</taxon>
        <taxon>Caryophanaceae</taxon>
        <taxon>Sporosarcina</taxon>
    </lineage>
</organism>